<reference evidence="2 3" key="1">
    <citation type="journal article" date="2014" name="PLoS ONE">
        <title>The first complete genome sequence of the class fimbriimonadia in the phylum armatimonadetes.</title>
        <authorList>
            <person name="Hu Z.Y."/>
            <person name="Wang Y.Z."/>
            <person name="Im W.T."/>
            <person name="Wang S.Y."/>
            <person name="Zhao G.P."/>
            <person name="Zheng H.J."/>
            <person name="Quan Z.X."/>
        </authorList>
    </citation>
    <scope>NUCLEOTIDE SEQUENCE [LARGE SCALE GENOMIC DNA]</scope>
    <source>
        <strain evidence="2">Gsoil 348</strain>
    </source>
</reference>
<feature type="compositionally biased region" description="Basic and acidic residues" evidence="1">
    <location>
        <begin position="226"/>
        <end position="239"/>
    </location>
</feature>
<protein>
    <submittedName>
        <fullName evidence="2">Uncharacterized protein</fullName>
    </submittedName>
</protein>
<feature type="region of interest" description="Disordered" evidence="1">
    <location>
        <begin position="192"/>
        <end position="250"/>
    </location>
</feature>
<dbReference type="HOGENOM" id="CLU_1110135_0_0_0"/>
<evidence type="ECO:0000256" key="1">
    <source>
        <dbReference type="SAM" id="MobiDB-lite"/>
    </source>
</evidence>
<organism evidence="2 3">
    <name type="scientific">Fimbriimonas ginsengisoli Gsoil 348</name>
    <dbReference type="NCBI Taxonomy" id="661478"/>
    <lineage>
        <taxon>Bacteria</taxon>
        <taxon>Bacillati</taxon>
        <taxon>Armatimonadota</taxon>
        <taxon>Fimbriimonadia</taxon>
        <taxon>Fimbriimonadales</taxon>
        <taxon>Fimbriimonadaceae</taxon>
        <taxon>Fimbriimonas</taxon>
    </lineage>
</organism>
<dbReference type="Proteomes" id="UP000027982">
    <property type="component" value="Chromosome"/>
</dbReference>
<evidence type="ECO:0000313" key="2">
    <source>
        <dbReference type="EMBL" id="AIE84912.1"/>
    </source>
</evidence>
<dbReference type="EMBL" id="CP007139">
    <property type="protein sequence ID" value="AIE84912.1"/>
    <property type="molecule type" value="Genomic_DNA"/>
</dbReference>
<evidence type="ECO:0000313" key="3">
    <source>
        <dbReference type="Proteomes" id="UP000027982"/>
    </source>
</evidence>
<proteinExistence type="predicted"/>
<name>A0A068NNC7_FIMGI</name>
<accession>A0A068NNC7</accession>
<dbReference type="AlphaFoldDB" id="A0A068NNC7"/>
<gene>
    <name evidence="2" type="ORF">OP10G_1544</name>
</gene>
<sequence length="250" mass="27452">MARHLGEDPLVVSAVIHASIERQVLDASLRVLERHSREPSVVAGLSKVLKDLGTPTDLRPNVAGEFVLSHRTCEVLGGKETEFLTSMGITNVDEARFRSLRLTWVRQANEATLLKFWRTYYEALPKDPDDVSGIEAAAEQAKKAIADASGPARFLYDQISLFTDTNDHPFATAIAQRRVLKAGLTFAKGLVRPDPASRESRDPFGNGPLKYASPGGNLRIYSVGLDGKDDGGDRKRDLGIELPYPSNLKR</sequence>
<keyword evidence="3" id="KW-1185">Reference proteome</keyword>
<dbReference type="KEGG" id="fgi:OP10G_1544"/>